<keyword evidence="2" id="KW-0479">Metal-binding</keyword>
<accession>A0ABS9YBC3</accession>
<dbReference type="PANTHER" id="PTHR42796:SF4">
    <property type="entry name" value="FUMARYLACETOACETATE HYDROLASE DOMAIN-CONTAINING PROTEIN 2A"/>
    <property type="match status" value="1"/>
</dbReference>
<dbReference type="PANTHER" id="PTHR42796">
    <property type="entry name" value="FUMARYLACETOACETATE HYDROLASE DOMAIN-CONTAINING PROTEIN 2A-RELATED"/>
    <property type="match status" value="1"/>
</dbReference>
<gene>
    <name evidence="4" type="ORF">MQP27_22875</name>
</gene>
<evidence type="ECO:0000313" key="4">
    <source>
        <dbReference type="EMBL" id="MCI3273941.1"/>
    </source>
</evidence>
<sequence>MSTNVLRTADGWWVVRGDRAVPVDTKAATTAELLADPDAVREAALSDEAGTPVADLAALSPVTTPCRVVAQMVNYRSHARDSGFTGDIPPAFFRKASGSVSGPGETIVRPAHVKFLDYEVELGLVMGASLPVGTVVEERDLPSYVAGLVVTNDVSARDVQLTKTQFYESKSYPTFTPTGPHLTLLEPEDFAHLLDLRLTLSVNGELRQDRTLADMIVRPAQALTLLARFQALDAGDLLLTGTPGGTALKAPPKAVEKIGALLPPAVKWKAFFKSQAKNPRYLRTGDVITATIATPDGRIDLGEQRTPVASAN</sequence>
<evidence type="ECO:0000259" key="3">
    <source>
        <dbReference type="Pfam" id="PF01557"/>
    </source>
</evidence>
<dbReference type="RefSeq" id="WP_242767202.1">
    <property type="nucleotide sequence ID" value="NZ_JALDAY010000007.1"/>
</dbReference>
<name>A0ABS9YBC3_9ACTN</name>
<protein>
    <submittedName>
        <fullName evidence="4">Fumarylacetoacetate hydrolase family protein</fullName>
    </submittedName>
</protein>
<keyword evidence="5" id="KW-1185">Reference proteome</keyword>
<dbReference type="GO" id="GO:0016787">
    <property type="term" value="F:hydrolase activity"/>
    <property type="evidence" value="ECO:0007669"/>
    <property type="project" value="UniProtKB-KW"/>
</dbReference>
<keyword evidence="4" id="KW-0378">Hydrolase</keyword>
<dbReference type="InterPro" id="IPR036663">
    <property type="entry name" value="Fumarylacetoacetase_C_sf"/>
</dbReference>
<organism evidence="4 5">
    <name type="scientific">Streptomyces cylindrosporus</name>
    <dbReference type="NCBI Taxonomy" id="2927583"/>
    <lineage>
        <taxon>Bacteria</taxon>
        <taxon>Bacillati</taxon>
        <taxon>Actinomycetota</taxon>
        <taxon>Actinomycetes</taxon>
        <taxon>Kitasatosporales</taxon>
        <taxon>Streptomycetaceae</taxon>
        <taxon>Streptomyces</taxon>
    </lineage>
</organism>
<dbReference type="InterPro" id="IPR051121">
    <property type="entry name" value="FAH"/>
</dbReference>
<comment type="caution">
    <text evidence="4">The sequence shown here is derived from an EMBL/GenBank/DDBJ whole genome shotgun (WGS) entry which is preliminary data.</text>
</comment>
<proteinExistence type="inferred from homology"/>
<dbReference type="Gene3D" id="3.90.850.10">
    <property type="entry name" value="Fumarylacetoacetase-like, C-terminal domain"/>
    <property type="match status" value="1"/>
</dbReference>
<evidence type="ECO:0000313" key="5">
    <source>
        <dbReference type="Proteomes" id="UP001165269"/>
    </source>
</evidence>
<dbReference type="InterPro" id="IPR011234">
    <property type="entry name" value="Fumarylacetoacetase-like_C"/>
</dbReference>
<dbReference type="SUPFAM" id="SSF56529">
    <property type="entry name" value="FAH"/>
    <property type="match status" value="1"/>
</dbReference>
<reference evidence="4" key="1">
    <citation type="submission" date="2022-03" db="EMBL/GenBank/DDBJ databases">
        <title>Streptomyces 7R015 and 7R016 isolated from Barleria lupulina in Thailand.</title>
        <authorList>
            <person name="Kanchanasin P."/>
            <person name="Phongsopitanun W."/>
            <person name="Tanasupawat S."/>
        </authorList>
    </citation>
    <scope>NUCLEOTIDE SEQUENCE</scope>
    <source>
        <strain evidence="4">7R015</strain>
    </source>
</reference>
<dbReference type="EMBL" id="JALDAY010000007">
    <property type="protein sequence ID" value="MCI3273941.1"/>
    <property type="molecule type" value="Genomic_DNA"/>
</dbReference>
<dbReference type="Proteomes" id="UP001165269">
    <property type="component" value="Unassembled WGS sequence"/>
</dbReference>
<comment type="similarity">
    <text evidence="1">Belongs to the FAH family.</text>
</comment>
<feature type="domain" description="Fumarylacetoacetase-like C-terminal" evidence="3">
    <location>
        <begin position="68"/>
        <end position="308"/>
    </location>
</feature>
<evidence type="ECO:0000256" key="1">
    <source>
        <dbReference type="ARBA" id="ARBA00010211"/>
    </source>
</evidence>
<dbReference type="Pfam" id="PF01557">
    <property type="entry name" value="FAA_hydrolase"/>
    <property type="match status" value="1"/>
</dbReference>
<evidence type="ECO:0000256" key="2">
    <source>
        <dbReference type="ARBA" id="ARBA00022723"/>
    </source>
</evidence>